<dbReference type="PANTHER" id="PTHR30383:SF5">
    <property type="entry name" value="SGNH HYDROLASE-TYPE ESTERASE DOMAIN-CONTAINING PROTEIN"/>
    <property type="match status" value="1"/>
</dbReference>
<accession>A0A285R0N0</accession>
<dbReference type="Proteomes" id="UP000219494">
    <property type="component" value="Unassembled WGS sequence"/>
</dbReference>
<evidence type="ECO:0000313" key="2">
    <source>
        <dbReference type="EMBL" id="SOB87670.1"/>
    </source>
</evidence>
<dbReference type="OrthoDB" id="9786188at2"/>
<dbReference type="EMBL" id="OBMI01000003">
    <property type="protein sequence ID" value="SOB87670.1"/>
    <property type="molecule type" value="Genomic_DNA"/>
</dbReference>
<dbReference type="PANTHER" id="PTHR30383">
    <property type="entry name" value="THIOESTERASE 1/PROTEASE 1/LYSOPHOSPHOLIPASE L1"/>
    <property type="match status" value="1"/>
</dbReference>
<dbReference type="InterPro" id="IPR051532">
    <property type="entry name" value="Ester_Hydrolysis_Enzymes"/>
</dbReference>
<gene>
    <name evidence="2" type="ORF">SAMN06297144_2806</name>
</gene>
<dbReference type="InterPro" id="IPR013830">
    <property type="entry name" value="SGNH_hydro"/>
</dbReference>
<dbReference type="AlphaFoldDB" id="A0A285R0N0"/>
<dbReference type="InterPro" id="IPR036514">
    <property type="entry name" value="SGNH_hydro_sf"/>
</dbReference>
<evidence type="ECO:0000259" key="1">
    <source>
        <dbReference type="Pfam" id="PF13472"/>
    </source>
</evidence>
<dbReference type="SUPFAM" id="SSF52266">
    <property type="entry name" value="SGNH hydrolase"/>
    <property type="match status" value="1"/>
</dbReference>
<dbReference type="Pfam" id="PF13472">
    <property type="entry name" value="Lipase_GDSL_2"/>
    <property type="match status" value="1"/>
</dbReference>
<keyword evidence="3" id="KW-1185">Reference proteome</keyword>
<feature type="domain" description="SGNH hydrolase-type esterase" evidence="1">
    <location>
        <begin position="10"/>
        <end position="169"/>
    </location>
</feature>
<protein>
    <submittedName>
        <fullName evidence="2">Acyl-CoA thioesterase-1</fullName>
    </submittedName>
</protein>
<dbReference type="Gene3D" id="3.40.50.1110">
    <property type="entry name" value="SGNH hydrolase"/>
    <property type="match status" value="1"/>
</dbReference>
<dbReference type="RefSeq" id="WP_097064637.1">
    <property type="nucleotide sequence ID" value="NZ_OBMI01000003.1"/>
</dbReference>
<name>A0A285R0N0_9SPHN</name>
<evidence type="ECO:0000313" key="3">
    <source>
        <dbReference type="Proteomes" id="UP000219494"/>
    </source>
</evidence>
<sequence>MTPSDPLILAFGDSLIAGYGLPADQSFPARLEQRLRANLPQARVINAGRSGDTTGDAVRRLPGVLSTLAARPDLAIVQLGPNDVLRGVPPARTRAQLGEILGEFGRCGIPVLLAHVDPPPVLRARARGYATIHADLALAHGAVRHSFFPPGILGHPAMVLIDGIHPNARAIGAVVDAMLPAVEQALAMSDRSRTRG</sequence>
<organism evidence="2 3">
    <name type="scientific">Sphingomonas guangdongensis</name>
    <dbReference type="NCBI Taxonomy" id="1141890"/>
    <lineage>
        <taxon>Bacteria</taxon>
        <taxon>Pseudomonadati</taxon>
        <taxon>Pseudomonadota</taxon>
        <taxon>Alphaproteobacteria</taxon>
        <taxon>Sphingomonadales</taxon>
        <taxon>Sphingomonadaceae</taxon>
        <taxon>Sphingomonas</taxon>
    </lineage>
</organism>
<reference evidence="2 3" key="1">
    <citation type="submission" date="2017-07" db="EMBL/GenBank/DDBJ databases">
        <authorList>
            <person name="Sun Z.S."/>
            <person name="Albrecht U."/>
            <person name="Echele G."/>
            <person name="Lee C.C."/>
        </authorList>
    </citation>
    <scope>NUCLEOTIDE SEQUENCE [LARGE SCALE GENOMIC DNA]</scope>
    <source>
        <strain evidence="2 3">CGMCC 1.12672</strain>
    </source>
</reference>
<dbReference type="GO" id="GO:0004622">
    <property type="term" value="F:phosphatidylcholine lysophospholipase activity"/>
    <property type="evidence" value="ECO:0007669"/>
    <property type="project" value="TreeGrafter"/>
</dbReference>
<proteinExistence type="predicted"/>